<dbReference type="AlphaFoldDB" id="A0A061GEP7"/>
<name>A0A061GEP7_THECC</name>
<dbReference type="InParanoid" id="A0A061GEP7"/>
<keyword evidence="2" id="KW-1185">Reference proteome</keyword>
<dbReference type="EMBL" id="CM001884">
    <property type="protein sequence ID" value="EOY25509.1"/>
    <property type="molecule type" value="Genomic_DNA"/>
</dbReference>
<reference evidence="1 2" key="1">
    <citation type="journal article" date="2013" name="Genome Biol.">
        <title>The genome sequence of the most widely cultivated cacao type and its use to identify candidate genes regulating pod color.</title>
        <authorList>
            <person name="Motamayor J.C."/>
            <person name="Mockaitis K."/>
            <person name="Schmutz J."/>
            <person name="Haiminen N."/>
            <person name="Iii D.L."/>
            <person name="Cornejo O."/>
            <person name="Findley S.D."/>
            <person name="Zheng P."/>
            <person name="Utro F."/>
            <person name="Royaert S."/>
            <person name="Saski C."/>
            <person name="Jenkins J."/>
            <person name="Podicheti R."/>
            <person name="Zhao M."/>
            <person name="Scheffler B.E."/>
            <person name="Stack J.C."/>
            <person name="Feltus F.A."/>
            <person name="Mustiga G.M."/>
            <person name="Amores F."/>
            <person name="Phillips W."/>
            <person name="Marelli J.P."/>
            <person name="May G.D."/>
            <person name="Shapiro H."/>
            <person name="Ma J."/>
            <person name="Bustamante C.D."/>
            <person name="Schnell R.J."/>
            <person name="Main D."/>
            <person name="Gilbert D."/>
            <person name="Parida L."/>
            <person name="Kuhn D.N."/>
        </authorList>
    </citation>
    <scope>NUCLEOTIDE SEQUENCE [LARGE SCALE GENOMIC DNA]</scope>
    <source>
        <strain evidence="2">cv. Matina 1-6</strain>
    </source>
</reference>
<dbReference type="Gramene" id="EOY25509">
    <property type="protein sequence ID" value="EOY25509"/>
    <property type="gene ID" value="TCM_026916"/>
</dbReference>
<organism evidence="1 2">
    <name type="scientific">Theobroma cacao</name>
    <name type="common">Cacao</name>
    <name type="synonym">Cocoa</name>
    <dbReference type="NCBI Taxonomy" id="3641"/>
    <lineage>
        <taxon>Eukaryota</taxon>
        <taxon>Viridiplantae</taxon>
        <taxon>Streptophyta</taxon>
        <taxon>Embryophyta</taxon>
        <taxon>Tracheophyta</taxon>
        <taxon>Spermatophyta</taxon>
        <taxon>Magnoliopsida</taxon>
        <taxon>eudicotyledons</taxon>
        <taxon>Gunneridae</taxon>
        <taxon>Pentapetalae</taxon>
        <taxon>rosids</taxon>
        <taxon>malvids</taxon>
        <taxon>Malvales</taxon>
        <taxon>Malvaceae</taxon>
        <taxon>Byttnerioideae</taxon>
        <taxon>Theobroma</taxon>
    </lineage>
</organism>
<evidence type="ECO:0000313" key="1">
    <source>
        <dbReference type="EMBL" id="EOY25509.1"/>
    </source>
</evidence>
<dbReference type="HOGENOM" id="CLU_2311269_0_0_1"/>
<gene>
    <name evidence="1" type="ORF">TCM_026916</name>
</gene>
<sequence length="100" mass="11488">MGFSKAKRMDLVPPFPENCHLPNLCTCRFYLVELCGDILVVVRFIGKFVDWDEKLVREAADCTHPKGTQFITRIINGGNLEFARRLGIISLKRCKRQANF</sequence>
<dbReference type="Proteomes" id="UP000026915">
    <property type="component" value="Chromosome 6"/>
</dbReference>
<protein>
    <submittedName>
        <fullName evidence="1">Uncharacterized protein</fullName>
    </submittedName>
</protein>
<proteinExistence type="predicted"/>
<accession>A0A061GEP7</accession>
<evidence type="ECO:0000313" key="2">
    <source>
        <dbReference type="Proteomes" id="UP000026915"/>
    </source>
</evidence>